<dbReference type="FunCoup" id="A0A151ZEM6">
    <property type="interactions" value="821"/>
</dbReference>
<name>A0A151ZEM6_TIELA</name>
<sequence length="198" mass="23119">MFLFGKQKTPKEVLRENQRDLNKSMREIDRERMNLQNQEKKIIMDIKKMAKQGQMNSAKIMAKDLVRTRFHIQKFYEMRTQLQAVSLRIQTLQSTQSMAEAMKGVTKAMMVMNKQMNLPQFTKIMMEFEQQSDRMDMKEEMMNDTMDSVMEQDDEEEKSQEILNQVLDEIGIDLASQLVDTPTATAQTVSSAHKVHNG</sequence>
<dbReference type="EMBL" id="LODT01000029">
    <property type="protein sequence ID" value="KYQ92408.1"/>
    <property type="molecule type" value="Genomic_DNA"/>
</dbReference>
<evidence type="ECO:0000313" key="3">
    <source>
        <dbReference type="Proteomes" id="UP000076078"/>
    </source>
</evidence>
<organism evidence="2 3">
    <name type="scientific">Tieghemostelium lacteum</name>
    <name type="common">Slime mold</name>
    <name type="synonym">Dictyostelium lacteum</name>
    <dbReference type="NCBI Taxonomy" id="361077"/>
    <lineage>
        <taxon>Eukaryota</taxon>
        <taxon>Amoebozoa</taxon>
        <taxon>Evosea</taxon>
        <taxon>Eumycetozoa</taxon>
        <taxon>Dictyostelia</taxon>
        <taxon>Dictyosteliales</taxon>
        <taxon>Raperosteliaceae</taxon>
        <taxon>Tieghemostelium</taxon>
    </lineage>
</organism>
<dbReference type="Pfam" id="PF03357">
    <property type="entry name" value="Snf7"/>
    <property type="match status" value="1"/>
</dbReference>
<evidence type="ECO:0000313" key="2">
    <source>
        <dbReference type="EMBL" id="KYQ92408.1"/>
    </source>
</evidence>
<dbReference type="GO" id="GO:0007034">
    <property type="term" value="P:vacuolar transport"/>
    <property type="evidence" value="ECO:0007669"/>
    <property type="project" value="InterPro"/>
</dbReference>
<gene>
    <name evidence="2" type="ORF">DLAC_06384</name>
</gene>
<dbReference type="PANTHER" id="PTHR10476">
    <property type="entry name" value="CHARGED MULTIVESICULAR BODY PROTEIN"/>
    <property type="match status" value="1"/>
</dbReference>
<dbReference type="OrthoDB" id="10252926at2759"/>
<dbReference type="Gene3D" id="6.10.140.1230">
    <property type="match status" value="1"/>
</dbReference>
<dbReference type="STRING" id="361077.A0A151ZEM6"/>
<comment type="caution">
    <text evidence="2">The sequence shown here is derived from an EMBL/GenBank/DDBJ whole genome shotgun (WGS) entry which is preliminary data.</text>
</comment>
<keyword evidence="3" id="KW-1185">Reference proteome</keyword>
<proteinExistence type="predicted"/>
<dbReference type="OMA" id="KMAKMNQ"/>
<reference evidence="2 3" key="1">
    <citation type="submission" date="2015-12" db="EMBL/GenBank/DDBJ databases">
        <title>Dictyostelia acquired genes for synthesis and detection of signals that induce cell-type specialization by lateral gene transfer from prokaryotes.</title>
        <authorList>
            <person name="Gloeckner G."/>
            <person name="Schaap P."/>
        </authorList>
    </citation>
    <scope>NUCLEOTIDE SEQUENCE [LARGE SCALE GENOMIC DNA]</scope>
    <source>
        <strain evidence="2 3">TK</strain>
    </source>
</reference>
<accession>A0A151ZEM6</accession>
<evidence type="ECO:0000256" key="1">
    <source>
        <dbReference type="SAM" id="Coils"/>
    </source>
</evidence>
<dbReference type="InterPro" id="IPR005024">
    <property type="entry name" value="Snf7_fam"/>
</dbReference>
<dbReference type="Proteomes" id="UP000076078">
    <property type="component" value="Unassembled WGS sequence"/>
</dbReference>
<dbReference type="InParanoid" id="A0A151ZEM6"/>
<feature type="coiled-coil region" evidence="1">
    <location>
        <begin position="11"/>
        <end position="41"/>
    </location>
</feature>
<dbReference type="AlphaFoldDB" id="A0A151ZEM6"/>
<keyword evidence="1" id="KW-0175">Coiled coil</keyword>
<protein>
    <submittedName>
        <fullName evidence="2">SNF7 family protein</fullName>
    </submittedName>
</protein>